<reference evidence="1 2" key="1">
    <citation type="submission" date="2019-09" db="EMBL/GenBank/DDBJ databases">
        <title>Actinomadura physcomitrii sp. nov., a novel actinomycete isolated from moss [Physcomitrium sphaericum (Ludw) Fuernr].</title>
        <authorList>
            <person name="Liu C."/>
            <person name="Zhuang X."/>
        </authorList>
    </citation>
    <scope>NUCLEOTIDE SEQUENCE [LARGE SCALE GENOMIC DNA]</scope>
    <source>
        <strain evidence="1 2">CYP1-1B</strain>
    </source>
</reference>
<proteinExistence type="predicted"/>
<gene>
    <name evidence="1" type="ORF">F9B16_36065</name>
</gene>
<evidence type="ECO:0000313" key="2">
    <source>
        <dbReference type="Proteomes" id="UP000483004"/>
    </source>
</evidence>
<dbReference type="OrthoDB" id="4310850at2"/>
<organism evidence="1 2">
    <name type="scientific">Actinomadura montaniterrae</name>
    <dbReference type="NCBI Taxonomy" id="1803903"/>
    <lineage>
        <taxon>Bacteria</taxon>
        <taxon>Bacillati</taxon>
        <taxon>Actinomycetota</taxon>
        <taxon>Actinomycetes</taxon>
        <taxon>Streptosporangiales</taxon>
        <taxon>Thermomonosporaceae</taxon>
        <taxon>Actinomadura</taxon>
    </lineage>
</organism>
<dbReference type="Proteomes" id="UP000483004">
    <property type="component" value="Unassembled WGS sequence"/>
</dbReference>
<protein>
    <submittedName>
        <fullName evidence="1">Uncharacterized protein</fullName>
    </submittedName>
</protein>
<name>A0A6L3VMX1_9ACTN</name>
<dbReference type="RefSeq" id="WP_151544707.1">
    <property type="nucleotide sequence ID" value="NZ_WBMR01000157.1"/>
</dbReference>
<dbReference type="EMBL" id="WBMR01000157">
    <property type="protein sequence ID" value="KAB2370362.1"/>
    <property type="molecule type" value="Genomic_DNA"/>
</dbReference>
<sequence length="215" mass="23049">MGSSFPLHPPGDLTFDGGAASEDECWARLGRRVRGRLADAAGEPIESFAQEHRGDGGRPAAGILGERALAHAVPGLVLRRFPVHRVTVFRFVPGSLEAFGVIHRPAADAPPPPRPDAPPPDLGLDADARGMLGNLPPRAQELLQGPFLDGSPPSSWYWTYRGDEEGLSKFVCYLANDETLTAATGTMAVPPGHVGLTAHWWLTCYRAAVEERTVT</sequence>
<keyword evidence="2" id="KW-1185">Reference proteome</keyword>
<dbReference type="AlphaFoldDB" id="A0A6L3VMX1"/>
<accession>A0A6L3VMX1</accession>
<comment type="caution">
    <text evidence="1">The sequence shown here is derived from an EMBL/GenBank/DDBJ whole genome shotgun (WGS) entry which is preliminary data.</text>
</comment>
<evidence type="ECO:0000313" key="1">
    <source>
        <dbReference type="EMBL" id="KAB2370362.1"/>
    </source>
</evidence>